<protein>
    <submittedName>
        <fullName evidence="2">Methyltransferase, FkbM family</fullName>
    </submittedName>
</protein>
<keyword evidence="2" id="KW-0489">Methyltransferase</keyword>
<evidence type="ECO:0000259" key="1">
    <source>
        <dbReference type="Pfam" id="PF05050"/>
    </source>
</evidence>
<feature type="domain" description="Methyltransferase FkbM" evidence="1">
    <location>
        <begin position="27"/>
        <end position="189"/>
    </location>
</feature>
<dbReference type="NCBIfam" id="TIGR01444">
    <property type="entry name" value="fkbM_fam"/>
    <property type="match status" value="1"/>
</dbReference>
<dbReference type="Proteomes" id="UP000001959">
    <property type="component" value="Chromosome"/>
</dbReference>
<dbReference type="HOGENOM" id="CLU_049570_3_0_5"/>
<keyword evidence="3" id="KW-1185">Reference proteome</keyword>
<name>Q0C418_HYPNA</name>
<dbReference type="EMBL" id="CP000158">
    <property type="protein sequence ID" value="ABI76964.1"/>
    <property type="molecule type" value="Genomic_DNA"/>
</dbReference>
<proteinExistence type="predicted"/>
<dbReference type="Gene3D" id="3.40.50.150">
    <property type="entry name" value="Vaccinia Virus protein VP39"/>
    <property type="match status" value="1"/>
</dbReference>
<accession>Q0C418</accession>
<evidence type="ECO:0000313" key="2">
    <source>
        <dbReference type="EMBL" id="ABI76964.1"/>
    </source>
</evidence>
<gene>
    <name evidence="2" type="ordered locus">HNE_0797</name>
</gene>
<dbReference type="PANTHER" id="PTHR34203">
    <property type="entry name" value="METHYLTRANSFERASE, FKBM FAMILY PROTEIN"/>
    <property type="match status" value="1"/>
</dbReference>
<dbReference type="GO" id="GO:0032259">
    <property type="term" value="P:methylation"/>
    <property type="evidence" value="ECO:0007669"/>
    <property type="project" value="UniProtKB-KW"/>
</dbReference>
<dbReference type="Pfam" id="PF05050">
    <property type="entry name" value="Methyltransf_21"/>
    <property type="match status" value="1"/>
</dbReference>
<dbReference type="InterPro" id="IPR029063">
    <property type="entry name" value="SAM-dependent_MTases_sf"/>
</dbReference>
<dbReference type="KEGG" id="hne:HNE_0797"/>
<dbReference type="STRING" id="228405.HNE_0797"/>
<dbReference type="PANTHER" id="PTHR34203:SF15">
    <property type="entry name" value="SLL1173 PROTEIN"/>
    <property type="match status" value="1"/>
</dbReference>
<dbReference type="SUPFAM" id="SSF53335">
    <property type="entry name" value="S-adenosyl-L-methionine-dependent methyltransferases"/>
    <property type="match status" value="1"/>
</dbReference>
<sequence length="465" mass="52265">MISHAQQFEDIILWRAFKDVLNGTYIDIGANDPIVDSVSLLFYERGWRGVHVEPMPNYARRLREMRPDEVVFEVAVGNSREPITLFLFEGTGLSTGVAEYARRHEDGGRSVQTVQVPCIPLSDLFDRIDQPTIHWLKVDVEGMEASVLQSWADHPARPWVVVVESTVPNSPEPNYDGWEDELFRREYKFAYFDGLSRFYVHENRCSLLDAFKVPPNVFDNFFLSDTSPFSGLLASKLRQSEQDAASKATALGVLQGELENKASEIGIIRAELNAKAIAQGVLQGEIEQKTSEVVLLLAELADRTAALRAEQALQEQRAVTIIQLEEEQHRLTSHIAWQGAQLDAVWRSTSWKVTAPLRAARRVYRQCTTRPRALIKSALRRGLIAGVGASRRAPFLKKSLSRLIKLVPPLERRLMQIVAVRRAGSQYGPESERATSSQQPIPPWSGSMEDDVAIALEVLELNIRG</sequence>
<dbReference type="AlphaFoldDB" id="Q0C418"/>
<organism evidence="2 3">
    <name type="scientific">Hyphomonas neptunium (strain ATCC 15444)</name>
    <dbReference type="NCBI Taxonomy" id="228405"/>
    <lineage>
        <taxon>Bacteria</taxon>
        <taxon>Pseudomonadati</taxon>
        <taxon>Pseudomonadota</taxon>
        <taxon>Alphaproteobacteria</taxon>
        <taxon>Hyphomonadales</taxon>
        <taxon>Hyphomonadaceae</taxon>
        <taxon>Hyphomonas</taxon>
    </lineage>
</organism>
<dbReference type="InterPro" id="IPR006342">
    <property type="entry name" value="FkbM_mtfrase"/>
</dbReference>
<reference evidence="2 3" key="1">
    <citation type="journal article" date="2006" name="J. Bacteriol.">
        <title>Comparative genomic evidence for a close relationship between the dimorphic prosthecate bacteria Hyphomonas neptunium and Caulobacter crescentus.</title>
        <authorList>
            <person name="Badger J.H."/>
            <person name="Hoover T.R."/>
            <person name="Brun Y.V."/>
            <person name="Weiner R.M."/>
            <person name="Laub M.T."/>
            <person name="Alexandre G."/>
            <person name="Mrazek J."/>
            <person name="Ren Q."/>
            <person name="Paulsen I.T."/>
            <person name="Nelson K.E."/>
            <person name="Khouri H.M."/>
            <person name="Radune D."/>
            <person name="Sosa J."/>
            <person name="Dodson R.J."/>
            <person name="Sullivan S.A."/>
            <person name="Rosovitz M.J."/>
            <person name="Madupu R."/>
            <person name="Brinkac L.M."/>
            <person name="Durkin A.S."/>
            <person name="Daugherty S.C."/>
            <person name="Kothari S.P."/>
            <person name="Giglio M.G."/>
            <person name="Zhou L."/>
            <person name="Haft D.H."/>
            <person name="Selengut J.D."/>
            <person name="Davidsen T.M."/>
            <person name="Yang Q."/>
            <person name="Zafar N."/>
            <person name="Ward N.L."/>
        </authorList>
    </citation>
    <scope>NUCLEOTIDE SEQUENCE [LARGE SCALE GENOMIC DNA]</scope>
    <source>
        <strain evidence="2 3">ATCC 15444</strain>
    </source>
</reference>
<dbReference type="eggNOG" id="COG1579">
    <property type="taxonomic scope" value="Bacteria"/>
</dbReference>
<evidence type="ECO:0000313" key="3">
    <source>
        <dbReference type="Proteomes" id="UP000001959"/>
    </source>
</evidence>
<dbReference type="GO" id="GO:0008168">
    <property type="term" value="F:methyltransferase activity"/>
    <property type="evidence" value="ECO:0007669"/>
    <property type="project" value="UniProtKB-KW"/>
</dbReference>
<keyword evidence="2" id="KW-0808">Transferase</keyword>
<dbReference type="InterPro" id="IPR052514">
    <property type="entry name" value="SAM-dependent_MTase"/>
</dbReference>
<dbReference type="RefSeq" id="WP_011645825.1">
    <property type="nucleotide sequence ID" value="NC_008358.1"/>
</dbReference>